<evidence type="ECO:0000256" key="1">
    <source>
        <dbReference type="SAM" id="Phobius"/>
    </source>
</evidence>
<protein>
    <submittedName>
        <fullName evidence="2">Uncharacterized protein</fullName>
    </submittedName>
</protein>
<dbReference type="EMBL" id="KQ414652">
    <property type="protein sequence ID" value="KOC66122.1"/>
    <property type="molecule type" value="Genomic_DNA"/>
</dbReference>
<dbReference type="Proteomes" id="UP000053825">
    <property type="component" value="Unassembled WGS sequence"/>
</dbReference>
<keyword evidence="1" id="KW-0812">Transmembrane</keyword>
<name>A0A0L7R5G3_9HYME</name>
<organism evidence="2 3">
    <name type="scientific">Habropoda laboriosa</name>
    <dbReference type="NCBI Taxonomy" id="597456"/>
    <lineage>
        <taxon>Eukaryota</taxon>
        <taxon>Metazoa</taxon>
        <taxon>Ecdysozoa</taxon>
        <taxon>Arthropoda</taxon>
        <taxon>Hexapoda</taxon>
        <taxon>Insecta</taxon>
        <taxon>Pterygota</taxon>
        <taxon>Neoptera</taxon>
        <taxon>Endopterygota</taxon>
        <taxon>Hymenoptera</taxon>
        <taxon>Apocrita</taxon>
        <taxon>Aculeata</taxon>
        <taxon>Apoidea</taxon>
        <taxon>Anthophila</taxon>
        <taxon>Apidae</taxon>
        <taxon>Habropoda</taxon>
    </lineage>
</organism>
<gene>
    <name evidence="2" type="ORF">WH47_01015</name>
</gene>
<sequence length="59" mass="6409">MVPVGVWYTSGHEVVQQVRPTGEPDGTTSGLGSYHHAATSSLLSILFCVYFAYTPLHSR</sequence>
<keyword evidence="1" id="KW-1133">Transmembrane helix</keyword>
<proteinExistence type="predicted"/>
<dbReference type="AlphaFoldDB" id="A0A0L7R5G3"/>
<feature type="transmembrane region" description="Helical" evidence="1">
    <location>
        <begin position="34"/>
        <end position="53"/>
    </location>
</feature>
<keyword evidence="1" id="KW-0472">Membrane</keyword>
<evidence type="ECO:0000313" key="2">
    <source>
        <dbReference type="EMBL" id="KOC66122.1"/>
    </source>
</evidence>
<evidence type="ECO:0000313" key="3">
    <source>
        <dbReference type="Proteomes" id="UP000053825"/>
    </source>
</evidence>
<accession>A0A0L7R5G3</accession>
<reference evidence="2 3" key="1">
    <citation type="submission" date="2015-07" db="EMBL/GenBank/DDBJ databases">
        <title>The genome of Habropoda laboriosa.</title>
        <authorList>
            <person name="Pan H."/>
            <person name="Kapheim K."/>
        </authorList>
    </citation>
    <scope>NUCLEOTIDE SEQUENCE [LARGE SCALE GENOMIC DNA]</scope>
    <source>
        <strain evidence="2">0110345459</strain>
    </source>
</reference>
<keyword evidence="3" id="KW-1185">Reference proteome</keyword>